<sequence length="218" mass="23468">MPEYTIVVHVEPKALGVLESNNYFLCMSQAVNGTSGEPDSNVVALAAEVAPTNTIKFTNKYSINGSKQTFKLSKTTSQGDGNIHPIEFGQAYRLKSWSDTKVITTDQAPPGGFAFMNDIQAAAAISLEQEPTGTGAKEKPNAPSLLSTVQSSIEAEPDVVYISSQFVPGIARLTPIPQIVLWFQQNVAEPTRPPHTPTGSSHQQKGTGRVIRLRCKAI</sequence>
<dbReference type="Proteomes" id="UP000807306">
    <property type="component" value="Unassembled WGS sequence"/>
</dbReference>
<evidence type="ECO:0000313" key="1">
    <source>
        <dbReference type="EMBL" id="KAF9534606.1"/>
    </source>
</evidence>
<dbReference type="EMBL" id="MU157825">
    <property type="protein sequence ID" value="KAF9534606.1"/>
    <property type="molecule type" value="Genomic_DNA"/>
</dbReference>
<organism evidence="1 2">
    <name type="scientific">Crepidotus variabilis</name>
    <dbReference type="NCBI Taxonomy" id="179855"/>
    <lineage>
        <taxon>Eukaryota</taxon>
        <taxon>Fungi</taxon>
        <taxon>Dikarya</taxon>
        <taxon>Basidiomycota</taxon>
        <taxon>Agaricomycotina</taxon>
        <taxon>Agaricomycetes</taxon>
        <taxon>Agaricomycetidae</taxon>
        <taxon>Agaricales</taxon>
        <taxon>Agaricineae</taxon>
        <taxon>Crepidotaceae</taxon>
        <taxon>Crepidotus</taxon>
    </lineage>
</organism>
<comment type="caution">
    <text evidence="1">The sequence shown here is derived from an EMBL/GenBank/DDBJ whole genome shotgun (WGS) entry which is preliminary data.</text>
</comment>
<proteinExistence type="predicted"/>
<evidence type="ECO:0000313" key="2">
    <source>
        <dbReference type="Proteomes" id="UP000807306"/>
    </source>
</evidence>
<gene>
    <name evidence="1" type="ORF">CPB83DRAFT_888585</name>
</gene>
<name>A0A9P6EST9_9AGAR</name>
<protein>
    <submittedName>
        <fullName evidence="1">Uncharacterized protein</fullName>
    </submittedName>
</protein>
<dbReference type="AlphaFoldDB" id="A0A9P6EST9"/>
<keyword evidence="2" id="KW-1185">Reference proteome</keyword>
<reference evidence="1" key="1">
    <citation type="submission" date="2020-11" db="EMBL/GenBank/DDBJ databases">
        <authorList>
            <consortium name="DOE Joint Genome Institute"/>
            <person name="Ahrendt S."/>
            <person name="Riley R."/>
            <person name="Andreopoulos W."/>
            <person name="Labutti K."/>
            <person name="Pangilinan J."/>
            <person name="Ruiz-Duenas F.J."/>
            <person name="Barrasa J.M."/>
            <person name="Sanchez-Garcia M."/>
            <person name="Camarero S."/>
            <person name="Miyauchi S."/>
            <person name="Serrano A."/>
            <person name="Linde D."/>
            <person name="Babiker R."/>
            <person name="Drula E."/>
            <person name="Ayuso-Fernandez I."/>
            <person name="Pacheco R."/>
            <person name="Padilla G."/>
            <person name="Ferreira P."/>
            <person name="Barriuso J."/>
            <person name="Kellner H."/>
            <person name="Castanera R."/>
            <person name="Alfaro M."/>
            <person name="Ramirez L."/>
            <person name="Pisabarro A.G."/>
            <person name="Kuo A."/>
            <person name="Tritt A."/>
            <person name="Lipzen A."/>
            <person name="He G."/>
            <person name="Yan M."/>
            <person name="Ng V."/>
            <person name="Cullen D."/>
            <person name="Martin F."/>
            <person name="Rosso M.-N."/>
            <person name="Henrissat B."/>
            <person name="Hibbett D."/>
            <person name="Martinez A.T."/>
            <person name="Grigoriev I.V."/>
        </authorList>
    </citation>
    <scope>NUCLEOTIDE SEQUENCE</scope>
    <source>
        <strain evidence="1">CBS 506.95</strain>
    </source>
</reference>
<accession>A0A9P6EST9</accession>